<dbReference type="Pfam" id="PF01510">
    <property type="entry name" value="Amidase_2"/>
    <property type="match status" value="1"/>
</dbReference>
<keyword evidence="8" id="KW-1185">Reference proteome</keyword>
<dbReference type="PANTHER" id="PTHR30417:SF1">
    <property type="entry name" value="N-ACETYLMURAMOYL-L-ALANINE AMIDASE AMID"/>
    <property type="match status" value="1"/>
</dbReference>
<comment type="caution">
    <text evidence="7">The sequence shown here is derived from an EMBL/GenBank/DDBJ whole genome shotgun (WGS) entry which is preliminary data.</text>
</comment>
<dbReference type="InterPro" id="IPR051206">
    <property type="entry name" value="NAMLAA_amidase_2"/>
</dbReference>
<dbReference type="InterPro" id="IPR036505">
    <property type="entry name" value="Amidase/PGRP_sf"/>
</dbReference>
<dbReference type="EMBL" id="SJJZ01000002">
    <property type="protein sequence ID" value="TCC07980.1"/>
    <property type="molecule type" value="Genomic_DNA"/>
</dbReference>
<feature type="compositionally biased region" description="Pro residues" evidence="5">
    <location>
        <begin position="178"/>
        <end position="200"/>
    </location>
</feature>
<dbReference type="GO" id="GO:0009253">
    <property type="term" value="P:peptidoglycan catabolic process"/>
    <property type="evidence" value="ECO:0007669"/>
    <property type="project" value="InterPro"/>
</dbReference>
<dbReference type="SUPFAM" id="SSF55846">
    <property type="entry name" value="N-acetylmuramoyl-L-alanine amidase-like"/>
    <property type="match status" value="1"/>
</dbReference>
<dbReference type="Proteomes" id="UP000292346">
    <property type="component" value="Unassembled WGS sequence"/>
</dbReference>
<dbReference type="PANTHER" id="PTHR30417">
    <property type="entry name" value="N-ACETYLMURAMOYL-L-ALANINE AMIDASE AMID"/>
    <property type="match status" value="1"/>
</dbReference>
<evidence type="ECO:0000256" key="1">
    <source>
        <dbReference type="ARBA" id="ARBA00001561"/>
    </source>
</evidence>
<dbReference type="GO" id="GO:0009254">
    <property type="term" value="P:peptidoglycan turnover"/>
    <property type="evidence" value="ECO:0007669"/>
    <property type="project" value="TreeGrafter"/>
</dbReference>
<protein>
    <recommendedName>
        <fullName evidence="2">N-acetylmuramoyl-L-alanine amidase</fullName>
        <ecNumber evidence="2">3.5.1.28</ecNumber>
    </recommendedName>
</protein>
<dbReference type="CDD" id="cd06583">
    <property type="entry name" value="PGRP"/>
    <property type="match status" value="1"/>
</dbReference>
<keyword evidence="4" id="KW-0961">Cell wall biogenesis/degradation</keyword>
<dbReference type="InterPro" id="IPR002502">
    <property type="entry name" value="Amidase_domain"/>
</dbReference>
<dbReference type="SMART" id="SM00644">
    <property type="entry name" value="Ami_2"/>
    <property type="match status" value="1"/>
</dbReference>
<comment type="catalytic activity">
    <reaction evidence="1">
        <text>Hydrolyzes the link between N-acetylmuramoyl residues and L-amino acid residues in certain cell-wall glycopeptides.</text>
        <dbReference type="EC" id="3.5.1.28"/>
    </reaction>
</comment>
<dbReference type="GO" id="GO:0071555">
    <property type="term" value="P:cell wall organization"/>
    <property type="evidence" value="ECO:0007669"/>
    <property type="project" value="UniProtKB-KW"/>
</dbReference>
<dbReference type="RefSeq" id="WP_131338970.1">
    <property type="nucleotide sequence ID" value="NZ_SJJZ01000002.1"/>
</dbReference>
<evidence type="ECO:0000256" key="4">
    <source>
        <dbReference type="ARBA" id="ARBA00023316"/>
    </source>
</evidence>
<evidence type="ECO:0000256" key="5">
    <source>
        <dbReference type="SAM" id="MobiDB-lite"/>
    </source>
</evidence>
<gene>
    <name evidence="7" type="ORF">E0H45_18805</name>
</gene>
<evidence type="ECO:0000313" key="8">
    <source>
        <dbReference type="Proteomes" id="UP000292346"/>
    </source>
</evidence>
<dbReference type="EC" id="3.5.1.28" evidence="2"/>
<evidence type="ECO:0000256" key="3">
    <source>
        <dbReference type="ARBA" id="ARBA00022801"/>
    </source>
</evidence>
<evidence type="ECO:0000313" key="7">
    <source>
        <dbReference type="EMBL" id="TCC07980.1"/>
    </source>
</evidence>
<dbReference type="GO" id="GO:0008745">
    <property type="term" value="F:N-acetylmuramoyl-L-alanine amidase activity"/>
    <property type="evidence" value="ECO:0007669"/>
    <property type="project" value="UniProtKB-EC"/>
</dbReference>
<feature type="region of interest" description="Disordered" evidence="5">
    <location>
        <begin position="173"/>
        <end position="202"/>
    </location>
</feature>
<sequence>MPYLTDLAGVARKTSLEVIEVPGWQTRGRGEMSDVRAVVCHHTATLNRTADMPSLDTLINGRPDLSGPLSHFGLSRSGKVYVIAAGRCNHAGTVRDPSWGNSHSIGIEAEATGTDATWPEVQVEAFAQLCRALVDHFGLSTNVVLGHKEVADPPGRKIDPNFDMAAFRSRIAALGGTTPPPPAPTTPPPAPAAPSTPPPTSSWLSWLPSLPWFEGESAATPIARPAAARGRRDVLPAYLSGQALNVRRHVTALRDFRRDEFGGQPARPSEGHVQAVNALLATLRGPLTTIVERLDRAADAAQAQPSPHRVGLALDLKTQAHDLVRATERVWDFYFELFGQRQSAFGEWLDACDRITLDCYQHVFMHLGNERSIPAPPPFCYMRTGFSPATFRRGIPLRRLGRQLNPFPLVQLPYHRLVNPWTIGAILHEVSHNLQNELQLEQAVPASIERRLRAAGVPAPIVAIWVRWNREIFGDMVGCLLGGEAFVSSLMDVIGRAPAQSFGYTPRSVHPTPYLRTFLSSELLRRMGFPERAAEFSRAWSQLYPAPRESTMPPKLLATAKTAIPAVVDAVCETRFKGLGNKSLREVIFFEPRHQAMIDEAGARLAKGVDPGVVPERFLIGAVRSALDQHRAAPDLLMRNFYIQLARR</sequence>
<keyword evidence="3" id="KW-0378">Hydrolase</keyword>
<evidence type="ECO:0000256" key="2">
    <source>
        <dbReference type="ARBA" id="ARBA00011901"/>
    </source>
</evidence>
<name>A0A4R0HEZ9_9ACTN</name>
<feature type="domain" description="N-acetylmuramoyl-L-alanine amidase" evidence="6">
    <location>
        <begin position="23"/>
        <end position="155"/>
    </location>
</feature>
<proteinExistence type="predicted"/>
<evidence type="ECO:0000259" key="6">
    <source>
        <dbReference type="SMART" id="SM00644"/>
    </source>
</evidence>
<organism evidence="7 8">
    <name type="scientific">Kribbella soli</name>
    <dbReference type="NCBI Taxonomy" id="1124743"/>
    <lineage>
        <taxon>Bacteria</taxon>
        <taxon>Bacillati</taxon>
        <taxon>Actinomycetota</taxon>
        <taxon>Actinomycetes</taxon>
        <taxon>Propionibacteriales</taxon>
        <taxon>Kribbellaceae</taxon>
        <taxon>Kribbella</taxon>
    </lineage>
</organism>
<accession>A0A4R0HEZ9</accession>
<dbReference type="Gene3D" id="3.40.80.10">
    <property type="entry name" value="Peptidoglycan recognition protein-like"/>
    <property type="match status" value="1"/>
</dbReference>
<dbReference type="OrthoDB" id="514320at2"/>
<reference evidence="7 8" key="1">
    <citation type="submission" date="2019-02" db="EMBL/GenBank/DDBJ databases">
        <title>Kribbella capetownensis sp. nov. and Kribbella speibonae sp. nov., isolated from soil.</title>
        <authorList>
            <person name="Curtis S.M."/>
            <person name="Norton I."/>
            <person name="Everest G.J."/>
            <person name="Meyers P.R."/>
        </authorList>
    </citation>
    <scope>NUCLEOTIDE SEQUENCE [LARGE SCALE GENOMIC DNA]</scope>
    <source>
        <strain evidence="7 8">KCTC 29219</strain>
    </source>
</reference>
<dbReference type="AlphaFoldDB" id="A0A4R0HEZ9"/>